<sequence length="482" mass="55887">MTSYKFRFPVELNQEIFSHCNYTDLFQIQQHCPELQSLIAEHIVILQVSKAKTVIPISDSAIACPIGVDSHRVITCSEKLINGTYKEETTQVLKLRKYARRYPVLVIQLMNFDCFSGKDTLTSGGFINKVLRLLRTFKTLTRGTRPLLDRYGQVHVDVVLTDSITDLKRCSNSRKRNSNGDLVHDRSLTDRIRKDFGKVFDNGFYLFKPHFKANIQWNASQKEIIINTSPHTYSLRKRDTGEEEDRNTNSPLFTSMIGSDAVNTDISVDILQLNHSQGKPLHHRTKDISEEQLVDVLILKASFPVLQNQLQESLSSYMTSSFERISKEKCQEVQRSIESKIPTLTTDMHALVRDRLWNIDNKEDATNQSKIREIAKKQACVWMLQGLYCPTTLGTTFEKFFEHSSDENSKSPTEWILFYHRLLKYFTNLKPETLRMVRFKIVETKKHSEQRDLLQDVYRYVSQYFDCLEVANSIDTDVEVDI</sequence>
<gene>
    <name evidence="1" type="ORF">WICPIJ_005536</name>
</gene>
<comment type="caution">
    <text evidence="1">The sequence shown here is derived from an EMBL/GenBank/DDBJ whole genome shotgun (WGS) entry which is preliminary data.</text>
</comment>
<name>A0A9P8Q3C1_WICPI</name>
<protein>
    <recommendedName>
        <fullName evidence="3">F-box domain-containing protein</fullName>
    </recommendedName>
</protein>
<reference evidence="1" key="2">
    <citation type="submission" date="2021-01" db="EMBL/GenBank/DDBJ databases">
        <authorList>
            <person name="Schikora-Tamarit M.A."/>
        </authorList>
    </citation>
    <scope>NUCLEOTIDE SEQUENCE</scope>
    <source>
        <strain evidence="1">CBS2887</strain>
    </source>
</reference>
<evidence type="ECO:0000313" key="1">
    <source>
        <dbReference type="EMBL" id="KAH3683488.1"/>
    </source>
</evidence>
<reference evidence="1" key="1">
    <citation type="journal article" date="2021" name="Open Biol.">
        <title>Shared evolutionary footprints suggest mitochondrial oxidative damage underlies multiple complex I losses in fungi.</title>
        <authorList>
            <person name="Schikora-Tamarit M.A."/>
            <person name="Marcet-Houben M."/>
            <person name="Nosek J."/>
            <person name="Gabaldon T."/>
        </authorList>
    </citation>
    <scope>NUCLEOTIDE SEQUENCE</scope>
    <source>
        <strain evidence="1">CBS2887</strain>
    </source>
</reference>
<keyword evidence="2" id="KW-1185">Reference proteome</keyword>
<accession>A0A9P8Q3C1</accession>
<dbReference type="EMBL" id="JAEUBG010003100">
    <property type="protein sequence ID" value="KAH3683488.1"/>
    <property type="molecule type" value="Genomic_DNA"/>
</dbReference>
<dbReference type="AlphaFoldDB" id="A0A9P8Q3C1"/>
<organism evidence="1 2">
    <name type="scientific">Wickerhamomyces pijperi</name>
    <name type="common">Yeast</name>
    <name type="synonym">Pichia pijperi</name>
    <dbReference type="NCBI Taxonomy" id="599730"/>
    <lineage>
        <taxon>Eukaryota</taxon>
        <taxon>Fungi</taxon>
        <taxon>Dikarya</taxon>
        <taxon>Ascomycota</taxon>
        <taxon>Saccharomycotina</taxon>
        <taxon>Saccharomycetes</taxon>
        <taxon>Phaffomycetales</taxon>
        <taxon>Wickerhamomycetaceae</taxon>
        <taxon>Wickerhamomyces</taxon>
    </lineage>
</organism>
<proteinExistence type="predicted"/>
<evidence type="ECO:0000313" key="2">
    <source>
        <dbReference type="Proteomes" id="UP000774326"/>
    </source>
</evidence>
<dbReference type="Proteomes" id="UP000774326">
    <property type="component" value="Unassembled WGS sequence"/>
</dbReference>
<evidence type="ECO:0008006" key="3">
    <source>
        <dbReference type="Google" id="ProtNLM"/>
    </source>
</evidence>